<dbReference type="RefSeq" id="XP_025472697.1">
    <property type="nucleotide sequence ID" value="XM_025609607.1"/>
</dbReference>
<accession>A0A317XBI7</accession>
<evidence type="ECO:0000313" key="3">
    <source>
        <dbReference type="EMBL" id="PWY95936.1"/>
    </source>
</evidence>
<comment type="caution">
    <text evidence="3">The sequence shown here is derived from an EMBL/GenBank/DDBJ whole genome shotgun (WGS) entry which is preliminary data.</text>
</comment>
<feature type="region of interest" description="Disordered" evidence="1">
    <location>
        <begin position="51"/>
        <end position="74"/>
    </location>
</feature>
<dbReference type="PROSITE" id="PS50006">
    <property type="entry name" value="FHA_DOMAIN"/>
    <property type="match status" value="1"/>
</dbReference>
<organism evidence="3 4">
    <name type="scientific">Aspergillus sclerotioniger CBS 115572</name>
    <dbReference type="NCBI Taxonomy" id="1450535"/>
    <lineage>
        <taxon>Eukaryota</taxon>
        <taxon>Fungi</taxon>
        <taxon>Dikarya</taxon>
        <taxon>Ascomycota</taxon>
        <taxon>Pezizomycotina</taxon>
        <taxon>Eurotiomycetes</taxon>
        <taxon>Eurotiomycetidae</taxon>
        <taxon>Eurotiales</taxon>
        <taxon>Aspergillaceae</taxon>
        <taxon>Aspergillus</taxon>
        <taxon>Aspergillus subgen. Circumdati</taxon>
    </lineage>
</organism>
<protein>
    <recommendedName>
        <fullName evidence="2">FHA domain-containing protein</fullName>
    </recommendedName>
</protein>
<dbReference type="InterPro" id="IPR000253">
    <property type="entry name" value="FHA_dom"/>
</dbReference>
<dbReference type="GeneID" id="37111750"/>
<evidence type="ECO:0000259" key="2">
    <source>
        <dbReference type="PROSITE" id="PS50006"/>
    </source>
</evidence>
<dbReference type="STRING" id="1450535.A0A317XBI7"/>
<keyword evidence="4" id="KW-1185">Reference proteome</keyword>
<evidence type="ECO:0000313" key="4">
    <source>
        <dbReference type="Proteomes" id="UP000246702"/>
    </source>
</evidence>
<sequence length="701" mass="79682">MASRLISRSILRTGRSLHAPLPAFRHASHPLTRTRTRIPSDATVHHISPSRMYQSTRWDDDSDPTGYSATTPKGRIGRYPSNVDAMALEGKGITRVHWGNQYLSIVDRLIPPQTIIQFIECLMHGTLPNGKETERERLEQEEFGLLSVPVAQWAGTSSPGGEESILHRIMVVVGSHEDPRRLCTVGKNIHSVKTRLWEGMVPMSAARWQDKGLSEREYFDTACEYLTAVITAFEYLNNHQVRANLRDGFNLISDHLGMFEEALNVKRRERGQKLLDLRGLWEEFIRAKYEVMTSRAHGWVVDRVKELQEKVIGEICALPVMNEEEISQEMEKWTTKLFHVMEITSLADMTIWMPMEGYAGYQPSEDVVAGLRNPNLGDYRKNYSDKLQAIVWPRMEQLIQEQLSKQPDDSNGQSPESRAKRFAVNTIAQDDLRQEIRGPAPVLVPEAWIQRILHFHELSQSVEEEVRMSEGLAIYRLAYQVSDAEWEACKGKLEAHLASWGAGVDKAEEVKPLLKIHWFDGKELGFGDHDIDAAKKHYLEIRDSDAYVQKLQHDVFLVADGWSIASYKESGFHSPTKAMLPGDFQGHILAVDASFDPAAPNEHAEESPGFDGQMRILGNLVWSDLYAMLALRCGGLEDMWPLAMDHPQKAYTGLTVPLQRKEWAEENAITAAVMKPFLEHLKEKHPEMAPTVEKLMMPHQR</sequence>
<dbReference type="AlphaFoldDB" id="A0A317XBI7"/>
<proteinExistence type="predicted"/>
<feature type="domain" description="FHA" evidence="2">
    <location>
        <begin position="74"/>
        <end position="97"/>
    </location>
</feature>
<reference evidence="3 4" key="1">
    <citation type="submission" date="2016-12" db="EMBL/GenBank/DDBJ databases">
        <title>The genomes of Aspergillus section Nigri reveals drivers in fungal speciation.</title>
        <authorList>
            <consortium name="DOE Joint Genome Institute"/>
            <person name="Vesth T.C."/>
            <person name="Nybo J."/>
            <person name="Theobald S."/>
            <person name="Brandl J."/>
            <person name="Frisvad J.C."/>
            <person name="Nielsen K.F."/>
            <person name="Lyhne E.K."/>
            <person name="Kogle M.E."/>
            <person name="Kuo A."/>
            <person name="Riley R."/>
            <person name="Clum A."/>
            <person name="Nolan M."/>
            <person name="Lipzen A."/>
            <person name="Salamov A."/>
            <person name="Henrissat B."/>
            <person name="Wiebenga A."/>
            <person name="De Vries R.P."/>
            <person name="Grigoriev I.V."/>
            <person name="Mortensen U.H."/>
            <person name="Andersen M.R."/>
            <person name="Baker S.E."/>
        </authorList>
    </citation>
    <scope>NUCLEOTIDE SEQUENCE [LARGE SCALE GENOMIC DNA]</scope>
    <source>
        <strain evidence="3 4">CBS 115572</strain>
    </source>
</reference>
<gene>
    <name evidence="3" type="ORF">BO94DRAFT_507372</name>
</gene>
<dbReference type="OrthoDB" id="3437405at2759"/>
<dbReference type="Proteomes" id="UP000246702">
    <property type="component" value="Unassembled WGS sequence"/>
</dbReference>
<evidence type="ECO:0000256" key="1">
    <source>
        <dbReference type="SAM" id="MobiDB-lite"/>
    </source>
</evidence>
<name>A0A317XBI7_9EURO</name>
<dbReference type="EMBL" id="MSFK01000002">
    <property type="protein sequence ID" value="PWY95936.1"/>
    <property type="molecule type" value="Genomic_DNA"/>
</dbReference>